<dbReference type="Gene3D" id="4.10.430.10">
    <property type="entry name" value="Histone-like protein H-NS, C-terminal domain"/>
    <property type="match status" value="1"/>
</dbReference>
<dbReference type="RefSeq" id="WP_235698360.1">
    <property type="nucleotide sequence ID" value="NZ_BPNG01000070.1"/>
</dbReference>
<dbReference type="InterPro" id="IPR037150">
    <property type="entry name" value="H-NS_C_dom_sf"/>
</dbReference>
<name>A0AAV4YMD4_AERCA</name>
<dbReference type="InterPro" id="IPR027444">
    <property type="entry name" value="H-NS_C_dom"/>
</dbReference>
<feature type="domain" description="DNA-binding protein H-NS-like C-terminal" evidence="1">
    <location>
        <begin position="25"/>
        <end position="63"/>
    </location>
</feature>
<dbReference type="Proteomes" id="UP000886939">
    <property type="component" value="Unassembled WGS sequence"/>
</dbReference>
<dbReference type="Pfam" id="PF00816">
    <property type="entry name" value="Histone_HNS"/>
    <property type="match status" value="1"/>
</dbReference>
<gene>
    <name evidence="2" type="ORF">KAM343_31040</name>
</gene>
<evidence type="ECO:0000313" key="2">
    <source>
        <dbReference type="EMBL" id="GJA42308.1"/>
    </source>
</evidence>
<reference evidence="2" key="1">
    <citation type="submission" date="2021-07" db="EMBL/GenBank/DDBJ databases">
        <title>Draft genome sequence of carbapenem-resistant Aeromonas spp. in Japan.</title>
        <authorList>
            <person name="Maehana S."/>
            <person name="Suzuki M."/>
            <person name="Kitasato H."/>
        </authorList>
    </citation>
    <scope>NUCLEOTIDE SEQUENCE</scope>
    <source>
        <strain evidence="2">KAM343</strain>
    </source>
</reference>
<proteinExistence type="predicted"/>
<sequence length="65" mass="7326">MKAIQNLEIIIHERRVEMLASAPPASSKTFSNAKYIYIDKDGQEKTWSGRGRTPDVIAYSGEVEQ</sequence>
<dbReference type="AlphaFoldDB" id="A0AAV4YMD4"/>
<dbReference type="GO" id="GO:0003677">
    <property type="term" value="F:DNA binding"/>
    <property type="evidence" value="ECO:0007669"/>
    <property type="project" value="InterPro"/>
</dbReference>
<accession>A0AAV4YMD4</accession>
<protein>
    <recommendedName>
        <fullName evidence="1">DNA-binding protein H-NS-like C-terminal domain-containing protein</fullName>
    </recommendedName>
</protein>
<evidence type="ECO:0000259" key="1">
    <source>
        <dbReference type="SMART" id="SM00528"/>
    </source>
</evidence>
<dbReference type="SUPFAM" id="SSF81273">
    <property type="entry name" value="H-NS histone-like proteins"/>
    <property type="match status" value="1"/>
</dbReference>
<evidence type="ECO:0000313" key="3">
    <source>
        <dbReference type="Proteomes" id="UP000886939"/>
    </source>
</evidence>
<dbReference type="EMBL" id="BPNI01000073">
    <property type="protein sequence ID" value="GJA42308.1"/>
    <property type="molecule type" value="Genomic_DNA"/>
</dbReference>
<comment type="caution">
    <text evidence="2">The sequence shown here is derived from an EMBL/GenBank/DDBJ whole genome shotgun (WGS) entry which is preliminary data.</text>
</comment>
<organism evidence="2 3">
    <name type="scientific">Aeromonas caviae</name>
    <name type="common">Aeromonas punctata</name>
    <dbReference type="NCBI Taxonomy" id="648"/>
    <lineage>
        <taxon>Bacteria</taxon>
        <taxon>Pseudomonadati</taxon>
        <taxon>Pseudomonadota</taxon>
        <taxon>Gammaproteobacteria</taxon>
        <taxon>Aeromonadales</taxon>
        <taxon>Aeromonadaceae</taxon>
        <taxon>Aeromonas</taxon>
    </lineage>
</organism>
<dbReference type="SMART" id="SM00528">
    <property type="entry name" value="HNS"/>
    <property type="match status" value="1"/>
</dbReference>